<dbReference type="EMBL" id="JBDPZC010000001">
    <property type="protein sequence ID" value="MEO3711771.1"/>
    <property type="molecule type" value="Genomic_DNA"/>
</dbReference>
<dbReference type="InterPro" id="IPR000182">
    <property type="entry name" value="GNAT_dom"/>
</dbReference>
<dbReference type="Pfam" id="PF00583">
    <property type="entry name" value="Acetyltransf_1"/>
    <property type="match status" value="1"/>
</dbReference>
<dbReference type="CDD" id="cd04301">
    <property type="entry name" value="NAT_SF"/>
    <property type="match status" value="1"/>
</dbReference>
<name>A0ABV0G9Q4_9BURK</name>
<reference evidence="2 3" key="1">
    <citation type="submission" date="2024-05" db="EMBL/GenBank/DDBJ databases">
        <title>Roseateles sp. 2.12 16S ribosomal RNA gene Genome sequencing and assembly.</title>
        <authorList>
            <person name="Woo H."/>
        </authorList>
    </citation>
    <scope>NUCLEOTIDE SEQUENCE [LARGE SCALE GENOMIC DNA]</scope>
    <source>
        <strain evidence="2 3">2.12</strain>
    </source>
</reference>
<gene>
    <name evidence="2" type="ORF">ABDJ40_03220</name>
</gene>
<comment type="caution">
    <text evidence="2">The sequence shown here is derived from an EMBL/GenBank/DDBJ whole genome shotgun (WGS) entry which is preliminary data.</text>
</comment>
<protein>
    <submittedName>
        <fullName evidence="2">GNAT family N-acetyltransferase</fullName>
    </submittedName>
</protein>
<sequence>MPPDTSPLLHVRPYVAADRPACLALFASNVPRYFAPEEVAEFEAFLRAPAGDYVVVEREGEVLACGGCYVREGIGRLSWGLVSRAHHGQSLGRALLAWRLQRLWVDHGVSEVAIDTSQHTAGFFARHGFRVTRQLADGFGPGLDLVAMTLRREDWLARADGAAAALRPSSSIEPRA</sequence>
<evidence type="ECO:0000259" key="1">
    <source>
        <dbReference type="PROSITE" id="PS51186"/>
    </source>
</evidence>
<evidence type="ECO:0000313" key="2">
    <source>
        <dbReference type="EMBL" id="MEO3711771.1"/>
    </source>
</evidence>
<keyword evidence="3" id="KW-1185">Reference proteome</keyword>
<proteinExistence type="predicted"/>
<evidence type="ECO:0000313" key="3">
    <source>
        <dbReference type="Proteomes" id="UP001462640"/>
    </source>
</evidence>
<dbReference type="InterPro" id="IPR016181">
    <property type="entry name" value="Acyl_CoA_acyltransferase"/>
</dbReference>
<dbReference type="SUPFAM" id="SSF55729">
    <property type="entry name" value="Acyl-CoA N-acyltransferases (Nat)"/>
    <property type="match status" value="1"/>
</dbReference>
<dbReference type="PROSITE" id="PS51186">
    <property type="entry name" value="GNAT"/>
    <property type="match status" value="1"/>
</dbReference>
<dbReference type="Proteomes" id="UP001462640">
    <property type="component" value="Unassembled WGS sequence"/>
</dbReference>
<dbReference type="RefSeq" id="WP_347605987.1">
    <property type="nucleotide sequence ID" value="NZ_JBDPZC010000001.1"/>
</dbReference>
<accession>A0ABV0G9Q4</accession>
<organism evidence="2 3">
    <name type="scientific">Roseateles flavus</name>
    <dbReference type="NCBI Taxonomy" id="3149041"/>
    <lineage>
        <taxon>Bacteria</taxon>
        <taxon>Pseudomonadati</taxon>
        <taxon>Pseudomonadota</taxon>
        <taxon>Betaproteobacteria</taxon>
        <taxon>Burkholderiales</taxon>
        <taxon>Sphaerotilaceae</taxon>
        <taxon>Roseateles</taxon>
    </lineage>
</organism>
<feature type="domain" description="N-acetyltransferase" evidence="1">
    <location>
        <begin position="9"/>
        <end position="153"/>
    </location>
</feature>
<dbReference type="Gene3D" id="3.40.630.30">
    <property type="match status" value="1"/>
</dbReference>